<evidence type="ECO:0000313" key="1">
    <source>
        <dbReference type="EMBL" id="KAE8390135.1"/>
    </source>
</evidence>
<dbReference type="AlphaFoldDB" id="A0A5N7C7N5"/>
<reference evidence="1" key="1">
    <citation type="submission" date="2019-04" db="EMBL/GenBank/DDBJ databases">
        <title>Friends and foes A comparative genomics studyof 23 Aspergillus species from section Flavi.</title>
        <authorList>
            <consortium name="DOE Joint Genome Institute"/>
            <person name="Kjaerbolling I."/>
            <person name="Vesth T."/>
            <person name="Frisvad J.C."/>
            <person name="Nybo J.L."/>
            <person name="Theobald S."/>
            <person name="Kildgaard S."/>
            <person name="Isbrandt T."/>
            <person name="Kuo A."/>
            <person name="Sato A."/>
            <person name="Lyhne E.K."/>
            <person name="Kogle M.E."/>
            <person name="Wiebenga A."/>
            <person name="Kun R.S."/>
            <person name="Lubbers R.J."/>
            <person name="Makela M.R."/>
            <person name="Barry K."/>
            <person name="Chovatia M."/>
            <person name="Clum A."/>
            <person name="Daum C."/>
            <person name="Haridas S."/>
            <person name="He G."/>
            <person name="LaButti K."/>
            <person name="Lipzen A."/>
            <person name="Mondo S."/>
            <person name="Riley R."/>
            <person name="Salamov A."/>
            <person name="Simmons B.A."/>
            <person name="Magnuson J.K."/>
            <person name="Henrissat B."/>
            <person name="Mortensen U.H."/>
            <person name="Larsen T.O."/>
            <person name="Devries R.P."/>
            <person name="Grigoriev I.V."/>
            <person name="Machida M."/>
            <person name="Baker S.E."/>
            <person name="Andersen M.R."/>
        </authorList>
    </citation>
    <scope>NUCLEOTIDE SEQUENCE [LARGE SCALE GENOMIC DNA]</scope>
    <source>
        <strain evidence="1">IBT 14317</strain>
    </source>
</reference>
<name>A0A5N7C7N5_PETAA</name>
<dbReference type="Proteomes" id="UP000326877">
    <property type="component" value="Unassembled WGS sequence"/>
</dbReference>
<dbReference type="EMBL" id="ML735258">
    <property type="protein sequence ID" value="KAE8390135.1"/>
    <property type="molecule type" value="Genomic_DNA"/>
</dbReference>
<sequence>MRYLQQTSGKHLVKSSLLGTKALMRRHLVREQDEQAPLEMFGGLDRFCQGIPQAKMGEALIDNSRYLRIYPDLSLHQLCFHRLRCLSTKFDQSEQISI</sequence>
<proteinExistence type="predicted"/>
<protein>
    <submittedName>
        <fullName evidence="1">Uncharacterized protein</fullName>
    </submittedName>
</protein>
<dbReference type="OrthoDB" id="448450at2759"/>
<accession>A0A5N7C7N5</accession>
<gene>
    <name evidence="1" type="ORF">BDV23DRAFT_155953</name>
</gene>
<organism evidence="1">
    <name type="scientific">Petromyces alliaceus</name>
    <name type="common">Aspergillus alliaceus</name>
    <dbReference type="NCBI Taxonomy" id="209559"/>
    <lineage>
        <taxon>Eukaryota</taxon>
        <taxon>Fungi</taxon>
        <taxon>Dikarya</taxon>
        <taxon>Ascomycota</taxon>
        <taxon>Pezizomycotina</taxon>
        <taxon>Eurotiomycetes</taxon>
        <taxon>Eurotiomycetidae</taxon>
        <taxon>Eurotiales</taxon>
        <taxon>Aspergillaceae</taxon>
        <taxon>Aspergillus</taxon>
        <taxon>Aspergillus subgen. Circumdati</taxon>
    </lineage>
</organism>